<feature type="transmembrane region" description="Helical" evidence="5">
    <location>
        <begin position="73"/>
        <end position="90"/>
    </location>
</feature>
<feature type="transmembrane region" description="Helical" evidence="5">
    <location>
        <begin position="46"/>
        <end position="66"/>
    </location>
</feature>
<dbReference type="HOGENOM" id="CLU_058421_8_2_10"/>
<organism evidence="6 7">
    <name type="scientific">Haliscomenobacter hydrossis (strain ATCC 27775 / DSM 1100 / LMG 10767 / O)</name>
    <dbReference type="NCBI Taxonomy" id="760192"/>
    <lineage>
        <taxon>Bacteria</taxon>
        <taxon>Pseudomonadati</taxon>
        <taxon>Bacteroidota</taxon>
        <taxon>Saprospiria</taxon>
        <taxon>Saprospirales</taxon>
        <taxon>Haliscomenobacteraceae</taxon>
        <taxon>Haliscomenobacter</taxon>
    </lineage>
</organism>
<dbReference type="AlphaFoldDB" id="F4KTF7"/>
<keyword evidence="3 5" id="KW-1133">Transmembrane helix</keyword>
<feature type="transmembrane region" description="Helical" evidence="5">
    <location>
        <begin position="7"/>
        <end position="26"/>
    </location>
</feature>
<dbReference type="STRING" id="760192.Halhy_4531"/>
<keyword evidence="7" id="KW-1185">Reference proteome</keyword>
<evidence type="ECO:0000256" key="5">
    <source>
        <dbReference type="SAM" id="Phobius"/>
    </source>
</evidence>
<evidence type="ECO:0000313" key="6">
    <source>
        <dbReference type="EMBL" id="AEE52371.1"/>
    </source>
</evidence>
<gene>
    <name evidence="6" type="ordered locus">Halhy_4531</name>
</gene>
<evidence type="ECO:0000256" key="1">
    <source>
        <dbReference type="ARBA" id="ARBA00004141"/>
    </source>
</evidence>
<dbReference type="InterPro" id="IPR002995">
    <property type="entry name" value="Surf4"/>
</dbReference>
<evidence type="ECO:0000313" key="7">
    <source>
        <dbReference type="Proteomes" id="UP000008461"/>
    </source>
</evidence>
<name>F4KTF7_HALH1</name>
<sequence>MKAIMDLIGRICISLIFFYEAYDSIVYAKATKALMTEYGVVWRQDLLFYGAIVALVLGSILVLIGYRAGLGAFLLLAYWIPVTLIVHSFWNDAPELRRMESIHFMKNIAIVGGLLSVLVNGSGKISIRRLFATFRVRNA</sequence>
<dbReference type="EMBL" id="CP002691">
    <property type="protein sequence ID" value="AEE52371.1"/>
    <property type="molecule type" value="Genomic_DNA"/>
</dbReference>
<evidence type="ECO:0000256" key="4">
    <source>
        <dbReference type="ARBA" id="ARBA00023136"/>
    </source>
</evidence>
<dbReference type="RefSeq" id="WP_013766909.1">
    <property type="nucleotide sequence ID" value="NC_015510.1"/>
</dbReference>
<evidence type="ECO:0000256" key="3">
    <source>
        <dbReference type="ARBA" id="ARBA00022989"/>
    </source>
</evidence>
<reference key="2">
    <citation type="submission" date="2011-04" db="EMBL/GenBank/DDBJ databases">
        <title>Complete sequence of chromosome of Haliscomenobacter hydrossis DSM 1100.</title>
        <authorList>
            <consortium name="US DOE Joint Genome Institute (JGI-PGF)"/>
            <person name="Lucas S."/>
            <person name="Han J."/>
            <person name="Lapidus A."/>
            <person name="Bruce D."/>
            <person name="Goodwin L."/>
            <person name="Pitluck S."/>
            <person name="Peters L."/>
            <person name="Kyrpides N."/>
            <person name="Mavromatis K."/>
            <person name="Ivanova N."/>
            <person name="Ovchinnikova G."/>
            <person name="Pagani I."/>
            <person name="Daligault H."/>
            <person name="Detter J.C."/>
            <person name="Han C."/>
            <person name="Land M."/>
            <person name="Hauser L."/>
            <person name="Markowitz V."/>
            <person name="Cheng J.-F."/>
            <person name="Hugenholtz P."/>
            <person name="Woyke T."/>
            <person name="Wu D."/>
            <person name="Verbarg S."/>
            <person name="Frueling A."/>
            <person name="Brambilla E."/>
            <person name="Klenk H.-P."/>
            <person name="Eisen J.A."/>
        </authorList>
    </citation>
    <scope>NUCLEOTIDE SEQUENCE</scope>
    <source>
        <strain>DSM 1100</strain>
    </source>
</reference>
<dbReference type="eggNOG" id="COG2259">
    <property type="taxonomic scope" value="Bacteria"/>
</dbReference>
<evidence type="ECO:0000256" key="2">
    <source>
        <dbReference type="ARBA" id="ARBA00022692"/>
    </source>
</evidence>
<dbReference type="Proteomes" id="UP000008461">
    <property type="component" value="Chromosome"/>
</dbReference>
<dbReference type="GO" id="GO:0016020">
    <property type="term" value="C:membrane"/>
    <property type="evidence" value="ECO:0007669"/>
    <property type="project" value="UniProtKB-SubCell"/>
</dbReference>
<dbReference type="Pfam" id="PF02077">
    <property type="entry name" value="SURF4"/>
    <property type="match status" value="1"/>
</dbReference>
<keyword evidence="2 5" id="KW-0812">Transmembrane</keyword>
<dbReference type="KEGG" id="hhy:Halhy_4531"/>
<keyword evidence="4 5" id="KW-0472">Membrane</keyword>
<comment type="subcellular location">
    <subcellularLocation>
        <location evidence="1">Membrane</location>
        <topology evidence="1">Multi-pass membrane protein</topology>
    </subcellularLocation>
</comment>
<protein>
    <submittedName>
        <fullName evidence="6">DoxX family protein</fullName>
    </submittedName>
</protein>
<reference evidence="6 7" key="1">
    <citation type="journal article" date="2011" name="Stand. Genomic Sci.">
        <title>Complete genome sequence of Haliscomenobacter hydrossis type strain (O).</title>
        <authorList>
            <consortium name="US DOE Joint Genome Institute (JGI-PGF)"/>
            <person name="Daligault H."/>
            <person name="Lapidus A."/>
            <person name="Zeytun A."/>
            <person name="Nolan M."/>
            <person name="Lucas S."/>
            <person name="Del Rio T.G."/>
            <person name="Tice H."/>
            <person name="Cheng J.F."/>
            <person name="Tapia R."/>
            <person name="Han C."/>
            <person name="Goodwin L."/>
            <person name="Pitluck S."/>
            <person name="Liolios K."/>
            <person name="Pagani I."/>
            <person name="Ivanova N."/>
            <person name="Huntemann M."/>
            <person name="Mavromatis K."/>
            <person name="Mikhailova N."/>
            <person name="Pati A."/>
            <person name="Chen A."/>
            <person name="Palaniappan K."/>
            <person name="Land M."/>
            <person name="Hauser L."/>
            <person name="Brambilla E.M."/>
            <person name="Rohde M."/>
            <person name="Verbarg S."/>
            <person name="Goker M."/>
            <person name="Bristow J."/>
            <person name="Eisen J.A."/>
            <person name="Markowitz V."/>
            <person name="Hugenholtz P."/>
            <person name="Kyrpides N.C."/>
            <person name="Klenk H.P."/>
            <person name="Woyke T."/>
        </authorList>
    </citation>
    <scope>NUCLEOTIDE SEQUENCE [LARGE SCALE GENOMIC DNA]</scope>
    <source>
        <strain evidence="7">ATCC 27775 / DSM 1100 / LMG 10767 / O</strain>
    </source>
</reference>
<accession>F4KTF7</accession>
<proteinExistence type="predicted"/>
<feature type="transmembrane region" description="Helical" evidence="5">
    <location>
        <begin position="102"/>
        <end position="121"/>
    </location>
</feature>
<dbReference type="OrthoDB" id="1494630at2"/>